<accession>A0AAN8D206</accession>
<name>A0AAN8D206_9TELE</name>
<dbReference type="Proteomes" id="UP001335648">
    <property type="component" value="Unassembled WGS sequence"/>
</dbReference>
<gene>
    <name evidence="1" type="ORF">CesoFtcFv8_000621</name>
</gene>
<dbReference type="AlphaFoldDB" id="A0AAN8D206"/>
<proteinExistence type="predicted"/>
<organism evidence="1 2">
    <name type="scientific">Champsocephalus esox</name>
    <name type="common">pike icefish</name>
    <dbReference type="NCBI Taxonomy" id="159716"/>
    <lineage>
        <taxon>Eukaryota</taxon>
        <taxon>Metazoa</taxon>
        <taxon>Chordata</taxon>
        <taxon>Craniata</taxon>
        <taxon>Vertebrata</taxon>
        <taxon>Euteleostomi</taxon>
        <taxon>Actinopterygii</taxon>
        <taxon>Neopterygii</taxon>
        <taxon>Teleostei</taxon>
        <taxon>Neoteleostei</taxon>
        <taxon>Acanthomorphata</taxon>
        <taxon>Eupercaria</taxon>
        <taxon>Perciformes</taxon>
        <taxon>Notothenioidei</taxon>
        <taxon>Channichthyidae</taxon>
        <taxon>Champsocephalus</taxon>
    </lineage>
</organism>
<comment type="caution">
    <text evidence="1">The sequence shown here is derived from an EMBL/GenBank/DDBJ whole genome shotgun (WGS) entry which is preliminary data.</text>
</comment>
<reference evidence="1 2" key="1">
    <citation type="journal article" date="2023" name="Mol. Biol. Evol.">
        <title>Genomics of Secondarily Temperate Adaptation in the Only Non-Antarctic Icefish.</title>
        <authorList>
            <person name="Rivera-Colon A.G."/>
            <person name="Rayamajhi N."/>
            <person name="Minhas B.F."/>
            <person name="Madrigal G."/>
            <person name="Bilyk K.T."/>
            <person name="Yoon V."/>
            <person name="Hune M."/>
            <person name="Gregory S."/>
            <person name="Cheng C.H.C."/>
            <person name="Catchen J.M."/>
        </authorList>
    </citation>
    <scope>NUCLEOTIDE SEQUENCE [LARGE SCALE GENOMIC DNA]</scope>
    <source>
        <strain evidence="1">JC2023a</strain>
    </source>
</reference>
<protein>
    <submittedName>
        <fullName evidence="1">Uncharacterized protein</fullName>
    </submittedName>
</protein>
<evidence type="ECO:0000313" key="2">
    <source>
        <dbReference type="Proteomes" id="UP001335648"/>
    </source>
</evidence>
<evidence type="ECO:0000313" key="1">
    <source>
        <dbReference type="EMBL" id="KAK5914986.1"/>
    </source>
</evidence>
<sequence>MVVKALPVPPCLGGQLMACFMSSQRRASLLGHSFLHTPVHAPSQKRDGWTGRSQTPIYLSPSAGITRAAKKSLKSPILLLGGLGGPAVICDSGLYEVTRRARPTK</sequence>
<dbReference type="EMBL" id="JAULUE010002046">
    <property type="protein sequence ID" value="KAK5914986.1"/>
    <property type="molecule type" value="Genomic_DNA"/>
</dbReference>
<keyword evidence="2" id="KW-1185">Reference proteome</keyword>